<feature type="compositionally biased region" description="Polar residues" evidence="2">
    <location>
        <begin position="32"/>
        <end position="47"/>
    </location>
</feature>
<dbReference type="InterPro" id="IPR001482">
    <property type="entry name" value="T2SS/T4SS_dom"/>
</dbReference>
<dbReference type="SUPFAM" id="SSF52540">
    <property type="entry name" value="P-loop containing nucleoside triphosphate hydrolases"/>
    <property type="match status" value="1"/>
</dbReference>
<evidence type="ECO:0000259" key="3">
    <source>
        <dbReference type="Pfam" id="PF00437"/>
    </source>
</evidence>
<feature type="region of interest" description="Disordered" evidence="2">
    <location>
        <begin position="1"/>
        <end position="120"/>
    </location>
</feature>
<evidence type="ECO:0000313" key="5">
    <source>
        <dbReference type="Proteomes" id="UP001596306"/>
    </source>
</evidence>
<accession>A0ABW1VI18</accession>
<evidence type="ECO:0000256" key="2">
    <source>
        <dbReference type="SAM" id="MobiDB-lite"/>
    </source>
</evidence>
<reference evidence="5" key="1">
    <citation type="journal article" date="2019" name="Int. J. Syst. Evol. Microbiol.">
        <title>The Global Catalogue of Microorganisms (GCM) 10K type strain sequencing project: providing services to taxonomists for standard genome sequencing and annotation.</title>
        <authorList>
            <consortium name="The Broad Institute Genomics Platform"/>
            <consortium name="The Broad Institute Genome Sequencing Center for Infectious Disease"/>
            <person name="Wu L."/>
            <person name="Ma J."/>
        </authorList>
    </citation>
    <scope>NUCLEOTIDE SEQUENCE [LARGE SCALE GENOMIC DNA]</scope>
    <source>
        <strain evidence="5">CCUG 43304</strain>
    </source>
</reference>
<dbReference type="Gene3D" id="3.30.450.380">
    <property type="match status" value="1"/>
</dbReference>
<protein>
    <submittedName>
        <fullName evidence="4">CpaF family protein</fullName>
    </submittedName>
</protein>
<comment type="similarity">
    <text evidence="1">Belongs to the GSP E family.</text>
</comment>
<gene>
    <name evidence="4" type="ORF">ACFQB0_11190</name>
</gene>
<sequence>MKLTDRIDAARGVPPRHSTVETVATGLVLPSAGSSVDSVASPQTTPPTGGEYAGISPATASASVQPPPPVQLPASGHAPSGELPGARPEERLSRRAAVRAVTEPVSGRSPAESPERPEPQQPFDALAELKERAAQELFVRIGARMNDSSLTEEKLHAYARAELSQIVTEEQVPLSSDERARLIREIGADVLGYGPLETFLDDEQITEIMVNGPEQIFVERGGRLQLSGVRFTSEAQLRRVIERIVSKVGRRIDESSPLVDARLADGSRVNAVIPPLAVNGSALTIRKFAREPFTVDDLVAFGTMSQDMADMLEACVKARLNIIVSGGTGTGKTTLLNVLSSYIPRDERIVTIEDAVELQLQQDHVVRLESRPANIEGKGEITIRDLVRNSLRMRPDRIVIGECRGGESLDMLQAMNTGHEGSLSTVHANSPRDAIARLETLVLMAGMDLPLRAIREQITSAVDVIVQITRLKDGTRRVTHVTEVQGMESDIVTLQDAFVFDYSAGVDAAGRFLGYAAATGVRPRFADRFRELGITLSPNVFQAPLTARMTR</sequence>
<dbReference type="Pfam" id="PF00437">
    <property type="entry name" value="T2SSE"/>
    <property type="match status" value="1"/>
</dbReference>
<dbReference type="PANTHER" id="PTHR30486:SF15">
    <property type="entry name" value="TYPE II_IV SECRETION SYSTEM ATPASE"/>
    <property type="match status" value="1"/>
</dbReference>
<dbReference type="InterPro" id="IPR050921">
    <property type="entry name" value="T4SS_GSP_E_ATPase"/>
</dbReference>
<proteinExistence type="inferred from homology"/>
<dbReference type="EMBL" id="JBHSTP010000002">
    <property type="protein sequence ID" value="MFC6356671.1"/>
    <property type="molecule type" value="Genomic_DNA"/>
</dbReference>
<organism evidence="4 5">
    <name type="scientific">Luethyella okanaganae</name>
    <dbReference type="NCBI Taxonomy" id="69372"/>
    <lineage>
        <taxon>Bacteria</taxon>
        <taxon>Bacillati</taxon>
        <taxon>Actinomycetota</taxon>
        <taxon>Actinomycetes</taxon>
        <taxon>Micrococcales</taxon>
        <taxon>Microbacteriaceae</taxon>
        <taxon>Luethyella</taxon>
    </lineage>
</organism>
<dbReference type="Gene3D" id="3.40.50.300">
    <property type="entry name" value="P-loop containing nucleotide triphosphate hydrolases"/>
    <property type="match status" value="1"/>
</dbReference>
<dbReference type="CDD" id="cd01130">
    <property type="entry name" value="VirB11-like_ATPase"/>
    <property type="match status" value="1"/>
</dbReference>
<dbReference type="RefSeq" id="WP_386731405.1">
    <property type="nucleotide sequence ID" value="NZ_JBHSTP010000002.1"/>
</dbReference>
<dbReference type="PANTHER" id="PTHR30486">
    <property type="entry name" value="TWITCHING MOTILITY PROTEIN PILT"/>
    <property type="match status" value="1"/>
</dbReference>
<keyword evidence="5" id="KW-1185">Reference proteome</keyword>
<feature type="domain" description="Bacterial type II secretion system protein E" evidence="3">
    <location>
        <begin position="193"/>
        <end position="476"/>
    </location>
</feature>
<comment type="caution">
    <text evidence="4">The sequence shown here is derived from an EMBL/GenBank/DDBJ whole genome shotgun (WGS) entry which is preliminary data.</text>
</comment>
<evidence type="ECO:0000256" key="1">
    <source>
        <dbReference type="ARBA" id="ARBA00006611"/>
    </source>
</evidence>
<dbReference type="InterPro" id="IPR027417">
    <property type="entry name" value="P-loop_NTPase"/>
</dbReference>
<dbReference type="Proteomes" id="UP001596306">
    <property type="component" value="Unassembled WGS sequence"/>
</dbReference>
<evidence type="ECO:0000313" key="4">
    <source>
        <dbReference type="EMBL" id="MFC6356671.1"/>
    </source>
</evidence>
<name>A0ABW1VI18_9MICO</name>